<dbReference type="GeneID" id="87950891"/>
<dbReference type="EMBL" id="CP137314">
    <property type="protein sequence ID" value="WQF89377.1"/>
    <property type="molecule type" value="Genomic_DNA"/>
</dbReference>
<accession>A0AAX4J1F0</accession>
<protein>
    <submittedName>
        <fullName evidence="1">Uncharacterized protein</fullName>
    </submittedName>
</protein>
<dbReference type="RefSeq" id="XP_062786598.1">
    <property type="nucleotide sequence ID" value="XM_062930547.1"/>
</dbReference>
<organism evidence="1 2">
    <name type="scientific">Colletotrichum destructivum</name>
    <dbReference type="NCBI Taxonomy" id="34406"/>
    <lineage>
        <taxon>Eukaryota</taxon>
        <taxon>Fungi</taxon>
        <taxon>Dikarya</taxon>
        <taxon>Ascomycota</taxon>
        <taxon>Pezizomycotina</taxon>
        <taxon>Sordariomycetes</taxon>
        <taxon>Hypocreomycetidae</taxon>
        <taxon>Glomerellales</taxon>
        <taxon>Glomerellaceae</taxon>
        <taxon>Colletotrichum</taxon>
        <taxon>Colletotrichum destructivum species complex</taxon>
    </lineage>
</organism>
<proteinExistence type="predicted"/>
<evidence type="ECO:0000313" key="1">
    <source>
        <dbReference type="EMBL" id="WQF89377.1"/>
    </source>
</evidence>
<reference evidence="2" key="1">
    <citation type="journal article" date="2023" name="bioRxiv">
        <title>Complete genome of the Medicago anthracnose fungus, Colletotrichum destructivum, reveals a mini-chromosome-like region within a core chromosome.</title>
        <authorList>
            <person name="Lapalu N."/>
            <person name="Simon A."/>
            <person name="Lu A."/>
            <person name="Plaumann P.-L."/>
            <person name="Amselem J."/>
            <person name="Pigne S."/>
            <person name="Auger A."/>
            <person name="Koch C."/>
            <person name="Dallery J.-F."/>
            <person name="O'Connell R.J."/>
        </authorList>
    </citation>
    <scope>NUCLEOTIDE SEQUENCE [LARGE SCALE GENOMIC DNA]</scope>
    <source>
        <strain evidence="2">CBS 520.97</strain>
    </source>
</reference>
<keyword evidence="2" id="KW-1185">Reference proteome</keyword>
<dbReference type="Proteomes" id="UP001322277">
    <property type="component" value="Chromosome 10"/>
</dbReference>
<dbReference type="AlphaFoldDB" id="A0AAX4J1F0"/>
<dbReference type="KEGG" id="cdet:87950891"/>
<gene>
    <name evidence="1" type="ORF">CDEST_14391</name>
</gene>
<evidence type="ECO:0000313" key="2">
    <source>
        <dbReference type="Proteomes" id="UP001322277"/>
    </source>
</evidence>
<name>A0AAX4J1F0_9PEZI</name>
<sequence>MASETCFFTREPSSRPSLNFWQPDGPLFSWVDFLHISTLTDEFLNQLLLECHYAQVTLQKEFNRRCVQEPMVTSHKQKPEKTGHALYKAFNRNSSSALLNQPEWLIVRLTGSFSPVCNEERLSVFEKASLVSLAINQASYPGPDPAHLKLTALNTVNSTSTAVFPRSSQKDRLALLTFFAANDVPDCLFSTASFRWSEDGEIEFKEVSLPKFVKLLKEKHILHPVSKAAVNRHQNEIWKAEVIEHVCQIFPKDGHIAPTNYTQMGYALLPILRHVADYLYSNSMWTNWDDAKLSTAFEAFLSATHFGDLSWKLQAIRVSEELALLSNDHVSRARVEIRHLALRRLFPHALTEQQTLRGASMENAPTHQQTYRGPRHNLPRRFATNKRSNAFLGQLELFEVQTLIDDKASSEKVLRAIQRFQPFDKDNLSLQENLVLLELRFLYAKSLRYWGKIEEAHIQFQPLLDPAPRRNSIIQDTGKDGWHSIALQQPATRRLTLKIAIQYAELQSERRRHSIALGMLEGDRQMVGSQQRLELGAGRRLTLALANARLIQVVDSMQRGGGYDNVALAKAAESFRWLESTYAGLGQVGLLMKQSAFQASCGLAMVHHLAEDLSCAFELWEKAKSAARQCWETPGFA</sequence>